<dbReference type="HOGENOM" id="CLU_449608_0_0_4"/>
<dbReference type="OrthoDB" id="329802at2"/>
<evidence type="ECO:0000313" key="2">
    <source>
        <dbReference type="Proteomes" id="UP000031637"/>
    </source>
</evidence>
<dbReference type="KEGG" id="shd:SUTH_03367"/>
<gene>
    <name evidence="1" type="ORF">SUTH_03367</name>
</gene>
<organism evidence="1 2">
    <name type="scientific">Sulfuritalea hydrogenivorans sk43H</name>
    <dbReference type="NCBI Taxonomy" id="1223802"/>
    <lineage>
        <taxon>Bacteria</taxon>
        <taxon>Pseudomonadati</taxon>
        <taxon>Pseudomonadota</taxon>
        <taxon>Betaproteobacteria</taxon>
        <taxon>Nitrosomonadales</taxon>
        <taxon>Sterolibacteriaceae</taxon>
        <taxon>Sulfuritalea</taxon>
    </lineage>
</organism>
<accession>W0SJ92</accession>
<dbReference type="EMBL" id="AP012547">
    <property type="protein sequence ID" value="BAO31137.1"/>
    <property type="molecule type" value="Genomic_DNA"/>
</dbReference>
<reference evidence="1 2" key="1">
    <citation type="journal article" date="2014" name="Syst. Appl. Microbiol.">
        <title>Complete genomes of freshwater sulfur oxidizers Sulfuricella denitrificans skB26 and Sulfuritalea hydrogenivorans sk43H: genetic insights into the sulfur oxidation pathway of betaproteobacteria.</title>
        <authorList>
            <person name="Watanabe T."/>
            <person name="Kojima H."/>
            <person name="Fukui M."/>
        </authorList>
    </citation>
    <scope>NUCLEOTIDE SEQUENCE [LARGE SCALE GENOMIC DNA]</scope>
    <source>
        <strain evidence="1">DSM22779</strain>
    </source>
</reference>
<evidence type="ECO:0000313" key="1">
    <source>
        <dbReference type="EMBL" id="BAO31137.1"/>
    </source>
</evidence>
<protein>
    <recommendedName>
        <fullName evidence="3">Transferase</fullName>
    </recommendedName>
</protein>
<dbReference type="NCBIfam" id="TIGR04331">
    <property type="entry name" value="o_ant_LIC12162"/>
    <property type="match status" value="1"/>
</dbReference>
<dbReference type="RefSeq" id="WP_084207469.1">
    <property type="nucleotide sequence ID" value="NZ_AP012547.1"/>
</dbReference>
<keyword evidence="2" id="KW-1185">Reference proteome</keyword>
<dbReference type="AlphaFoldDB" id="W0SJ92"/>
<dbReference type="InterPro" id="IPR027603">
    <property type="entry name" value="LIC12162"/>
</dbReference>
<dbReference type="STRING" id="1223802.SUTH_03367"/>
<sequence>MSSPSFVWDAEAVATGLEATSRLRPALLARLKRLLDEFHGVSRPIEYHDLVAGMWLENLTHNIYTAWREVLAGSIPADSDPIPIVKSTKHAQQMTVDIGWHRHLRGAVARLLEGGSAESWPVAQDSDYTSSGGRYRGVHKILRGISTGKPKVLLTQPYFKCSRQESMWTLWRWRNWIARDDMTYPISVAATANWNWRKRRSAELPTPPRNFEELVGTLLPLYIPIGLLEGFEDYREAVLSLPLPRPQAVYSANALHAHPTFQILMAEWRQEGTRLLYHQHGGGYGLDPQLVVENYEIRVSDRFYTWGWRRDGSFVHPLSPAMPSVKRKPSSGQILLNCLDLPRMPFRMTFAPMPGTIEIMHRNTCEFLMEYPDRSNLVVRPFNVDYGWGAVESMRAAAPEARFDKSLGPFAAYSSSRLVVHNYLGTAWLETLGLNIPTVVFYNPAAYVYRDETRAGIDALQRVGVLHHSGKDAARFIAGLGQDIEGWWRKPEVQVARHDFVQCYANFSPDWAKQWAREFEAVLDGAR</sequence>
<dbReference type="Proteomes" id="UP000031637">
    <property type="component" value="Chromosome"/>
</dbReference>
<name>W0SJ92_9PROT</name>
<evidence type="ECO:0008006" key="3">
    <source>
        <dbReference type="Google" id="ProtNLM"/>
    </source>
</evidence>
<proteinExistence type="predicted"/>